<organism evidence="3 4">
    <name type="scientific">Corynebacterium antarcticum</name>
    <dbReference type="NCBI Taxonomy" id="2800405"/>
    <lineage>
        <taxon>Bacteria</taxon>
        <taxon>Bacillati</taxon>
        <taxon>Actinomycetota</taxon>
        <taxon>Actinomycetes</taxon>
        <taxon>Mycobacteriales</taxon>
        <taxon>Corynebacteriaceae</taxon>
        <taxon>Corynebacterium</taxon>
    </lineage>
</organism>
<keyword evidence="1" id="KW-0408">Iron</keyword>
<proteinExistence type="predicted"/>
<dbReference type="SMART" id="SM00899">
    <property type="entry name" value="FeoA"/>
    <property type="match status" value="1"/>
</dbReference>
<evidence type="ECO:0000313" key="3">
    <source>
        <dbReference type="EMBL" id="MCX7538558.1"/>
    </source>
</evidence>
<feature type="domain" description="Ferrous iron transporter FeoA-like" evidence="2">
    <location>
        <begin position="18"/>
        <end position="88"/>
    </location>
</feature>
<sequence length="88" mass="9343">MVTVEQSGTGNAGHPDPVTLYSLKAGSGGVMVRAGSEPRLRRRLAELGFRAGSRIEVVQTCSGGARIVRIGQSRYALDRHTATDIYVG</sequence>
<dbReference type="GO" id="GO:0046914">
    <property type="term" value="F:transition metal ion binding"/>
    <property type="evidence" value="ECO:0007669"/>
    <property type="project" value="InterPro"/>
</dbReference>
<reference evidence="3" key="1">
    <citation type="submission" date="2022-11" db="EMBL/GenBank/DDBJ databases">
        <title>Corynebacterium sp. isolated from Penguins.</title>
        <authorList>
            <person name="Sedlar K."/>
            <person name="Svec P."/>
        </authorList>
    </citation>
    <scope>NUCLEOTIDE SEQUENCE</scope>
    <source>
        <strain evidence="3">P5875</strain>
    </source>
</reference>
<dbReference type="Pfam" id="PF04023">
    <property type="entry name" value="FeoA"/>
    <property type="match status" value="1"/>
</dbReference>
<dbReference type="SUPFAM" id="SSF50037">
    <property type="entry name" value="C-terminal domain of transcriptional repressors"/>
    <property type="match status" value="1"/>
</dbReference>
<name>A0A9Q4CDU1_9CORY</name>
<accession>A0A9Q4CDU1</accession>
<evidence type="ECO:0000256" key="1">
    <source>
        <dbReference type="ARBA" id="ARBA00023004"/>
    </source>
</evidence>
<protein>
    <submittedName>
        <fullName evidence="3">FeoA family protein</fullName>
    </submittedName>
</protein>
<gene>
    <name evidence="3" type="ORF">OS123_08415</name>
</gene>
<dbReference type="RefSeq" id="WP_248232439.1">
    <property type="nucleotide sequence ID" value="NZ_JALNJB010000003.1"/>
</dbReference>
<dbReference type="InterPro" id="IPR038157">
    <property type="entry name" value="FeoA_core_dom"/>
</dbReference>
<evidence type="ECO:0000259" key="2">
    <source>
        <dbReference type="SMART" id="SM00899"/>
    </source>
</evidence>
<dbReference type="Proteomes" id="UP001070238">
    <property type="component" value="Unassembled WGS sequence"/>
</dbReference>
<comment type="caution">
    <text evidence="3">The sequence shown here is derived from an EMBL/GenBank/DDBJ whole genome shotgun (WGS) entry which is preliminary data.</text>
</comment>
<dbReference type="EMBL" id="JAPMKX010000003">
    <property type="protein sequence ID" value="MCX7538558.1"/>
    <property type="molecule type" value="Genomic_DNA"/>
</dbReference>
<evidence type="ECO:0000313" key="4">
    <source>
        <dbReference type="Proteomes" id="UP001070238"/>
    </source>
</evidence>
<dbReference type="InterPro" id="IPR008988">
    <property type="entry name" value="Transcriptional_repressor_C"/>
</dbReference>
<dbReference type="Gene3D" id="2.30.30.90">
    <property type="match status" value="1"/>
</dbReference>
<dbReference type="InterPro" id="IPR007167">
    <property type="entry name" value="Fe-transptr_FeoA-like"/>
</dbReference>
<dbReference type="AlphaFoldDB" id="A0A9Q4CDU1"/>